<reference evidence="1" key="1">
    <citation type="submission" date="2020-04" db="EMBL/GenBank/DDBJ databases">
        <title>Phage recombination drives evolution of spore-forming Bacilli.</title>
        <authorList>
            <person name="Dragos A."/>
            <person name="Kovacs A.T."/>
        </authorList>
    </citation>
    <scope>NUCLEOTIDE SEQUENCE</scope>
    <source>
        <strain evidence="1">168</strain>
    </source>
</reference>
<organism evidence="1">
    <name type="scientific">Bacillus subtilis (strain 168)</name>
    <dbReference type="NCBI Taxonomy" id="224308"/>
    <lineage>
        <taxon>Bacteria</taxon>
        <taxon>Bacillati</taxon>
        <taxon>Bacillota</taxon>
        <taxon>Bacilli</taxon>
        <taxon>Bacillales</taxon>
        <taxon>Bacillaceae</taxon>
        <taxon>Bacillus</taxon>
    </lineage>
</organism>
<dbReference type="AlphaFoldDB" id="A0A6M3ZH32"/>
<accession>A0A6M3ZH32</accession>
<sequence>MKLPVQQVYSVYGGKDLPKGHSHSTMPFLSKLQFLTKIYLLDIHTQPFFI</sequence>
<protein>
    <submittedName>
        <fullName evidence="1">Bacteriocin-like protein SboX</fullName>
    </submittedName>
</protein>
<evidence type="ECO:0000313" key="1">
    <source>
        <dbReference type="EMBL" id="QJP90417.1"/>
    </source>
</evidence>
<dbReference type="RefSeq" id="YP_054594.1">
    <property type="nucleotide sequence ID" value="NC_000964.3"/>
</dbReference>
<dbReference type="EMBL" id="CP052842">
    <property type="protein sequence ID" value="QJP90417.1"/>
    <property type="molecule type" value="Genomic_DNA"/>
</dbReference>
<gene>
    <name evidence="1" type="primary">sboX</name>
    <name evidence="1" type="ORF">HIR78_21420</name>
</gene>
<proteinExistence type="predicted"/>
<dbReference type="OrthoDB" id="2891669at2"/>
<dbReference type="RefSeq" id="WP_010886632.1">
    <property type="nucleotide sequence ID" value="NC_000964.3"/>
</dbReference>
<name>A0A6M3ZH32_BACSU</name>
<dbReference type="KEGG" id="bsu:BSU37360"/>
<dbReference type="GeneID" id="2914193"/>